<dbReference type="PANTHER" id="PTHR32552:SF81">
    <property type="entry name" value="TONB-DEPENDENT OUTER MEMBRANE RECEPTOR"/>
    <property type="match status" value="1"/>
</dbReference>
<keyword evidence="8 12" id="KW-0798">TonB box</keyword>
<feature type="domain" description="TonB-dependent receptor-like beta-barrel" evidence="13">
    <location>
        <begin position="339"/>
        <end position="775"/>
    </location>
</feature>
<evidence type="ECO:0000259" key="13">
    <source>
        <dbReference type="Pfam" id="PF00593"/>
    </source>
</evidence>
<evidence type="ECO:0000256" key="6">
    <source>
        <dbReference type="ARBA" id="ARBA00023004"/>
    </source>
</evidence>
<evidence type="ECO:0000256" key="8">
    <source>
        <dbReference type="ARBA" id="ARBA00023077"/>
    </source>
</evidence>
<keyword evidence="4" id="KW-0410">Iron transport</keyword>
<dbReference type="InterPro" id="IPR039426">
    <property type="entry name" value="TonB-dep_rcpt-like"/>
</dbReference>
<keyword evidence="2 11" id="KW-0813">Transport</keyword>
<organism evidence="15 16">
    <name type="scientific">Candidatus Marimicrobium litorale</name>
    <dbReference type="NCBI Taxonomy" id="2518991"/>
    <lineage>
        <taxon>Bacteria</taxon>
        <taxon>Pseudomonadati</taxon>
        <taxon>Pseudomonadota</taxon>
        <taxon>Gammaproteobacteria</taxon>
        <taxon>Cellvibrionales</taxon>
        <taxon>Halieaceae</taxon>
        <taxon>Marimicrobium</taxon>
    </lineage>
</organism>
<evidence type="ECO:0000256" key="9">
    <source>
        <dbReference type="ARBA" id="ARBA00023136"/>
    </source>
</evidence>
<gene>
    <name evidence="15" type="ORF">EYC82_03735</name>
</gene>
<evidence type="ECO:0000256" key="3">
    <source>
        <dbReference type="ARBA" id="ARBA00022452"/>
    </source>
</evidence>
<keyword evidence="6" id="KW-0408">Iron</keyword>
<keyword evidence="10 11" id="KW-0998">Cell outer membrane</keyword>
<name>A0ABT3T2I8_9GAMM</name>
<dbReference type="Gene3D" id="2.40.170.20">
    <property type="entry name" value="TonB-dependent receptor, beta-barrel domain"/>
    <property type="match status" value="1"/>
</dbReference>
<dbReference type="InterPro" id="IPR000531">
    <property type="entry name" value="Beta-barrel_TonB"/>
</dbReference>
<proteinExistence type="inferred from homology"/>
<dbReference type="SUPFAM" id="SSF56935">
    <property type="entry name" value="Porins"/>
    <property type="match status" value="1"/>
</dbReference>
<keyword evidence="5 11" id="KW-0812">Transmembrane</keyword>
<comment type="similarity">
    <text evidence="11 12">Belongs to the TonB-dependent receptor family.</text>
</comment>
<evidence type="ECO:0000256" key="1">
    <source>
        <dbReference type="ARBA" id="ARBA00004571"/>
    </source>
</evidence>
<keyword evidence="3 11" id="KW-1134">Transmembrane beta strand</keyword>
<evidence type="ECO:0000256" key="5">
    <source>
        <dbReference type="ARBA" id="ARBA00022692"/>
    </source>
</evidence>
<keyword evidence="15" id="KW-0675">Receptor</keyword>
<dbReference type="InterPro" id="IPR012910">
    <property type="entry name" value="Plug_dom"/>
</dbReference>
<keyword evidence="16" id="KW-1185">Reference proteome</keyword>
<evidence type="ECO:0000256" key="7">
    <source>
        <dbReference type="ARBA" id="ARBA00023065"/>
    </source>
</evidence>
<sequence length="817" mass="89639">MMTLLISVRKRIVGVFVEVITISDWAHPPGISDCAAPYTLPNNKREYAMKKTRAGAGAIDTVDKRAWLWLWSGMLPGLALGAPALEEVLVTATKRESSLQDVSVAVTALSAQALENAQITSSEQLTFLVPSLNLQKGFNPRQTSFSIRGIGTQSFSSAVEPSVSTMVDGVVMGRSGQAFMQLLDVERVEVLRGPQGTLFGKNSTAGVVHVITRDPTDTAEGEIMTGVLNGGEYRAGGTVSGPVNDELGFRLSANGKWQDNFTQNFYDNSDLNGNDEWSARGKLRWLPTETLELKWTSDYSDRSCDCTAAPVRSLEPYGGNEAEVASILALLAPAVPSDKNKDVNINKQPSSDGKSWGHSLEANLGIGEYTVTSITAYREFEVNGFQDVDSQPIDAFGFDQFGGSDQNQFTQELRLLSPADNKVSFVAGVFYFDQDVSRKFRRQFEISPGNPGEAVADFKVDTENWAAFGEATWAISDDWMLILGARYTQDDLSFNFERTQSGFGIGLPAAVEPTPGDTDEDDLSGKIALQWDFSDVGMTYASYTQGYKGPAFDVAFGTDPQNLERVEPETSDAWELGLKSTLWDDRLRLNAALFYARYKDFQSQAFIDSDGTPDCPDDNPGCDPDDDPGSFVLINAGRVTTAGLELDFLAQVTDSLRVSGGAAYINAEIDDYDGGPCSGGQEFRGECPDGVQDLSGGDLPYSPDWKLNVAANYTFFLDDGFDIELMGAVRAQDDVLYSITQDKNTIEDGYTIFDASLIIKDHDNRWRATLFVQNLTDKFYALAIQSSNPNLLPNGYTHIYSRQAERTYGVELRYRWF</sequence>
<keyword evidence="9 11" id="KW-0472">Membrane</keyword>
<dbReference type="PROSITE" id="PS52016">
    <property type="entry name" value="TONB_DEPENDENT_REC_3"/>
    <property type="match status" value="1"/>
</dbReference>
<protein>
    <submittedName>
        <fullName evidence="15">TonB-dependent receptor</fullName>
    </submittedName>
</protein>
<dbReference type="Proteomes" id="UP001143304">
    <property type="component" value="Unassembled WGS sequence"/>
</dbReference>
<dbReference type="Pfam" id="PF07715">
    <property type="entry name" value="Plug"/>
    <property type="match status" value="1"/>
</dbReference>
<dbReference type="CDD" id="cd01347">
    <property type="entry name" value="ligand_gated_channel"/>
    <property type="match status" value="1"/>
</dbReference>
<feature type="domain" description="TonB-dependent receptor plug" evidence="14">
    <location>
        <begin position="99"/>
        <end position="207"/>
    </location>
</feature>
<dbReference type="InterPro" id="IPR036942">
    <property type="entry name" value="Beta-barrel_TonB_sf"/>
</dbReference>
<evidence type="ECO:0000259" key="14">
    <source>
        <dbReference type="Pfam" id="PF07715"/>
    </source>
</evidence>
<evidence type="ECO:0000313" key="16">
    <source>
        <dbReference type="Proteomes" id="UP001143304"/>
    </source>
</evidence>
<reference evidence="15" key="1">
    <citation type="submission" date="2019-02" db="EMBL/GenBank/DDBJ databases">
        <authorList>
            <person name="Li S.-H."/>
        </authorList>
    </citation>
    <scope>NUCLEOTIDE SEQUENCE</scope>
    <source>
        <strain evidence="15">IMCC11814</strain>
    </source>
</reference>
<dbReference type="Pfam" id="PF00593">
    <property type="entry name" value="TonB_dep_Rec_b-barrel"/>
    <property type="match status" value="1"/>
</dbReference>
<evidence type="ECO:0000256" key="11">
    <source>
        <dbReference type="PROSITE-ProRule" id="PRU01360"/>
    </source>
</evidence>
<evidence type="ECO:0000256" key="12">
    <source>
        <dbReference type="RuleBase" id="RU003357"/>
    </source>
</evidence>
<comment type="caution">
    <text evidence="15">The sequence shown here is derived from an EMBL/GenBank/DDBJ whole genome shotgun (WGS) entry which is preliminary data.</text>
</comment>
<evidence type="ECO:0000313" key="15">
    <source>
        <dbReference type="EMBL" id="MCX2976461.1"/>
    </source>
</evidence>
<accession>A0ABT3T2I8</accession>
<keyword evidence="7" id="KW-0406">Ion transport</keyword>
<dbReference type="PANTHER" id="PTHR32552">
    <property type="entry name" value="FERRICHROME IRON RECEPTOR-RELATED"/>
    <property type="match status" value="1"/>
</dbReference>
<evidence type="ECO:0000256" key="4">
    <source>
        <dbReference type="ARBA" id="ARBA00022496"/>
    </source>
</evidence>
<comment type="subcellular location">
    <subcellularLocation>
        <location evidence="1 11">Cell outer membrane</location>
        <topology evidence="1 11">Multi-pass membrane protein</topology>
    </subcellularLocation>
</comment>
<evidence type="ECO:0000256" key="2">
    <source>
        <dbReference type="ARBA" id="ARBA00022448"/>
    </source>
</evidence>
<evidence type="ECO:0000256" key="10">
    <source>
        <dbReference type="ARBA" id="ARBA00023237"/>
    </source>
</evidence>
<dbReference type="EMBL" id="SHNO01000001">
    <property type="protein sequence ID" value="MCX2976461.1"/>
    <property type="molecule type" value="Genomic_DNA"/>
</dbReference>